<comment type="caution">
    <text evidence="3">The sequence shown here is derived from an EMBL/GenBank/DDBJ whole genome shotgun (WGS) entry which is preliminary data.</text>
</comment>
<name>A0A0R1JQ74_9LACO</name>
<dbReference type="SUPFAM" id="SSF82549">
    <property type="entry name" value="DAK1/DegV-like"/>
    <property type="match status" value="1"/>
</dbReference>
<dbReference type="OrthoDB" id="5429275at2"/>
<sequence>MTEKIALIVDSGADVPPAVLAAHPNIAVVPLTVRLNGQEYRDNVDLTPDEFYAALSAQRLPQTASPAPATVTGTLEVLFAAGYTRVLGITIASALSATYQTFRLASSEFAEGQVMVLDSKSAGIGTGLVVAQAAALIAAGLDFPAVIAGTQAAIAHSHVYLYLPTLTYLQAGGRIGRVAGTLGTALNIKPLLTVNEQGEITPIAKVRSEKKAVAKLIDVALAAARPDAVIAVAHGANPALLHSVSQQIQAAGRPVTYIGSVSPAIGAHTGPGLIGVAVGQSKSN</sequence>
<evidence type="ECO:0000256" key="2">
    <source>
        <dbReference type="ARBA" id="ARBA00023121"/>
    </source>
</evidence>
<dbReference type="Pfam" id="PF02645">
    <property type="entry name" value="DegV"/>
    <property type="match status" value="1"/>
</dbReference>
<accession>A0A0R1JQ74</accession>
<dbReference type="InterPro" id="IPR043168">
    <property type="entry name" value="DegV_C"/>
</dbReference>
<dbReference type="Gene3D" id="3.30.1180.10">
    <property type="match status" value="1"/>
</dbReference>
<dbReference type="AlphaFoldDB" id="A0A0R1JQ74"/>
<keyword evidence="2" id="KW-0446">Lipid-binding</keyword>
<protein>
    <submittedName>
        <fullName evidence="3">DegV family protein</fullName>
    </submittedName>
</protein>
<dbReference type="EMBL" id="AZDJ01000032">
    <property type="protein sequence ID" value="KRK70532.1"/>
    <property type="molecule type" value="Genomic_DNA"/>
</dbReference>
<comment type="function">
    <text evidence="1">May bind long-chain fatty acids, such as palmitate, and may play a role in lipid transport or fatty acid metabolism.</text>
</comment>
<dbReference type="InterPro" id="IPR050270">
    <property type="entry name" value="DegV_domain_contain"/>
</dbReference>
<dbReference type="PATRIC" id="fig|1291734.4.peg.619"/>
<proteinExistence type="predicted"/>
<gene>
    <name evidence="3" type="ORF">FD02_GL000603</name>
</gene>
<dbReference type="RefSeq" id="WP_056952176.1">
    <property type="nucleotide sequence ID" value="NZ_AZDJ01000032.1"/>
</dbReference>
<dbReference type="InterPro" id="IPR003797">
    <property type="entry name" value="DegV"/>
</dbReference>
<keyword evidence="4" id="KW-1185">Reference proteome</keyword>
<evidence type="ECO:0000256" key="1">
    <source>
        <dbReference type="ARBA" id="ARBA00003238"/>
    </source>
</evidence>
<dbReference type="STRING" id="1291734.FD02_GL000603"/>
<organism evidence="3 4">
    <name type="scientific">Lacticaseibacillus nasuensis JCM 17158</name>
    <dbReference type="NCBI Taxonomy" id="1291734"/>
    <lineage>
        <taxon>Bacteria</taxon>
        <taxon>Bacillati</taxon>
        <taxon>Bacillota</taxon>
        <taxon>Bacilli</taxon>
        <taxon>Lactobacillales</taxon>
        <taxon>Lactobacillaceae</taxon>
        <taxon>Lacticaseibacillus</taxon>
    </lineage>
</organism>
<evidence type="ECO:0000313" key="3">
    <source>
        <dbReference type="EMBL" id="KRK70532.1"/>
    </source>
</evidence>
<dbReference type="NCBIfam" id="TIGR00762">
    <property type="entry name" value="DegV"/>
    <property type="match status" value="1"/>
</dbReference>
<dbReference type="Proteomes" id="UP000051804">
    <property type="component" value="Unassembled WGS sequence"/>
</dbReference>
<dbReference type="GO" id="GO:0008289">
    <property type="term" value="F:lipid binding"/>
    <property type="evidence" value="ECO:0007669"/>
    <property type="project" value="UniProtKB-KW"/>
</dbReference>
<dbReference type="Gene3D" id="3.40.50.10170">
    <property type="match status" value="1"/>
</dbReference>
<evidence type="ECO:0000313" key="4">
    <source>
        <dbReference type="Proteomes" id="UP000051804"/>
    </source>
</evidence>
<dbReference type="PANTHER" id="PTHR33434">
    <property type="entry name" value="DEGV DOMAIN-CONTAINING PROTEIN DR_1986-RELATED"/>
    <property type="match status" value="1"/>
</dbReference>
<dbReference type="PROSITE" id="PS51482">
    <property type="entry name" value="DEGV"/>
    <property type="match status" value="1"/>
</dbReference>
<dbReference type="PANTHER" id="PTHR33434:SF2">
    <property type="entry name" value="FATTY ACID-BINDING PROTEIN TM_1468"/>
    <property type="match status" value="1"/>
</dbReference>
<reference evidence="3 4" key="1">
    <citation type="journal article" date="2015" name="Genome Announc.">
        <title>Expanding the biotechnology potential of lactobacilli through comparative genomics of 213 strains and associated genera.</title>
        <authorList>
            <person name="Sun Z."/>
            <person name="Harris H.M."/>
            <person name="McCann A."/>
            <person name="Guo C."/>
            <person name="Argimon S."/>
            <person name="Zhang W."/>
            <person name="Yang X."/>
            <person name="Jeffery I.B."/>
            <person name="Cooney J.C."/>
            <person name="Kagawa T.F."/>
            <person name="Liu W."/>
            <person name="Song Y."/>
            <person name="Salvetti E."/>
            <person name="Wrobel A."/>
            <person name="Rasinkangas P."/>
            <person name="Parkhill J."/>
            <person name="Rea M.C."/>
            <person name="O'Sullivan O."/>
            <person name="Ritari J."/>
            <person name="Douillard F.P."/>
            <person name="Paul Ross R."/>
            <person name="Yang R."/>
            <person name="Briner A.E."/>
            <person name="Felis G.E."/>
            <person name="de Vos W.M."/>
            <person name="Barrangou R."/>
            <person name="Klaenhammer T.R."/>
            <person name="Caufield P.W."/>
            <person name="Cui Y."/>
            <person name="Zhang H."/>
            <person name="O'Toole P.W."/>
        </authorList>
    </citation>
    <scope>NUCLEOTIDE SEQUENCE [LARGE SCALE GENOMIC DNA]</scope>
    <source>
        <strain evidence="3 4">JCM 17158</strain>
    </source>
</reference>